<dbReference type="VEuPathDB" id="FungiDB:CCM_03699"/>
<dbReference type="InterPro" id="IPR037524">
    <property type="entry name" value="PA14/GLEYA"/>
</dbReference>
<evidence type="ECO:0000256" key="2">
    <source>
        <dbReference type="SAM" id="SignalP"/>
    </source>
</evidence>
<feature type="signal peptide" evidence="2">
    <location>
        <begin position="1"/>
        <end position="21"/>
    </location>
</feature>
<organism evidence="4 5">
    <name type="scientific">Cordyceps militaris</name>
    <name type="common">Caterpillar fungus</name>
    <name type="synonym">Clavaria militaris</name>
    <dbReference type="NCBI Taxonomy" id="73501"/>
    <lineage>
        <taxon>Eukaryota</taxon>
        <taxon>Fungi</taxon>
        <taxon>Dikarya</taxon>
        <taxon>Ascomycota</taxon>
        <taxon>Pezizomycotina</taxon>
        <taxon>Sordariomycetes</taxon>
        <taxon>Hypocreomycetidae</taxon>
        <taxon>Hypocreales</taxon>
        <taxon>Cordycipitaceae</taxon>
        <taxon>Cordyceps</taxon>
    </lineage>
</organism>
<dbReference type="VEuPathDB" id="FungiDB:A9K55_001095"/>
<evidence type="ECO:0000313" key="5">
    <source>
        <dbReference type="Proteomes" id="UP000323067"/>
    </source>
</evidence>
<name>A0A2H4SV40_CORMI</name>
<gene>
    <name evidence="4" type="ORF">A9K55_001095</name>
</gene>
<keyword evidence="2" id="KW-0732">Signal</keyword>
<dbReference type="OrthoDB" id="4792629at2759"/>
<feature type="region of interest" description="Disordered" evidence="1">
    <location>
        <begin position="82"/>
        <end position="133"/>
    </location>
</feature>
<dbReference type="Pfam" id="PF10528">
    <property type="entry name" value="GLEYA"/>
    <property type="match status" value="1"/>
</dbReference>
<accession>A0A2H4SV40</accession>
<dbReference type="EMBL" id="CP023327">
    <property type="protein sequence ID" value="ATY66966.1"/>
    <property type="molecule type" value="Genomic_DNA"/>
</dbReference>
<evidence type="ECO:0000259" key="3">
    <source>
        <dbReference type="PROSITE" id="PS51820"/>
    </source>
</evidence>
<evidence type="ECO:0000256" key="1">
    <source>
        <dbReference type="SAM" id="MobiDB-lite"/>
    </source>
</evidence>
<feature type="domain" description="PA14" evidence="3">
    <location>
        <begin position="183"/>
        <end position="345"/>
    </location>
</feature>
<reference evidence="4 5" key="1">
    <citation type="journal article" date="2017" name="BMC Genomics">
        <title>Chromosome level assembly and secondary metabolite potential of the parasitic fungus Cordyceps militaris.</title>
        <authorList>
            <person name="Kramer G.J."/>
            <person name="Nodwell J.R."/>
        </authorList>
    </citation>
    <scope>NUCLEOTIDE SEQUENCE [LARGE SCALE GENOMIC DNA]</scope>
    <source>
        <strain evidence="4 5">ATCC 34164</strain>
    </source>
</reference>
<dbReference type="PROSITE" id="PS51820">
    <property type="entry name" value="PA14"/>
    <property type="match status" value="1"/>
</dbReference>
<proteinExistence type="predicted"/>
<protein>
    <submittedName>
        <fullName evidence="4">Floculation FLO1</fullName>
    </submittedName>
</protein>
<dbReference type="Gene3D" id="2.60.120.1560">
    <property type="match status" value="1"/>
</dbReference>
<feature type="chain" id="PRO_5014117553" evidence="2">
    <location>
        <begin position="22"/>
        <end position="358"/>
    </location>
</feature>
<dbReference type="AlphaFoldDB" id="A0A2H4SV40"/>
<evidence type="ECO:0000313" key="4">
    <source>
        <dbReference type="EMBL" id="ATY66966.1"/>
    </source>
</evidence>
<dbReference type="InterPro" id="IPR018871">
    <property type="entry name" value="GLEYA_adhesin_domain"/>
</dbReference>
<sequence length="358" mass="38060">MARLSILKALSFAALSLGAAALDLRLGPNVNDARHEPQGPITTVTIPYLGDHTTSAIITHCGITTVVVETPLISSTCISTTSKTSSASSTTTSTTQQPTSTSTSTSIHTTTHVPTTTSTSTSTTSSTSTTVIPIPTPGGPCPLIKPDCAAAGLNIDSYPNPFTGYSREGSLSWSYYITQRLRPLASSLTNVAFFPQDTGPPAPLPRVFPSPAFPLAWYAVGWTKLTNGGVRVDANNFTLVYAGFYRAPETGRYALCSTADNENDVFFGHGNAFSCLDGTTDARARPLVVSTGGNYINGLKCAEVDLVRGAWYPLRSVMGNWQGPSAFNMTIKTPSQTFEQRRNDFSGLAYPRSCGLFR</sequence>
<dbReference type="Proteomes" id="UP000323067">
    <property type="component" value="Chromosome ii"/>
</dbReference>